<evidence type="ECO:0000313" key="11">
    <source>
        <dbReference type="EMBL" id="CAB3406855.1"/>
    </source>
</evidence>
<accession>A0A8S1EYY7</accession>
<gene>
    <name evidence="11" type="ORF">CBOVIS_LOCUS8867</name>
</gene>
<organism evidence="11 12">
    <name type="scientific">Caenorhabditis bovis</name>
    <dbReference type="NCBI Taxonomy" id="2654633"/>
    <lineage>
        <taxon>Eukaryota</taxon>
        <taxon>Metazoa</taxon>
        <taxon>Ecdysozoa</taxon>
        <taxon>Nematoda</taxon>
        <taxon>Chromadorea</taxon>
        <taxon>Rhabditida</taxon>
        <taxon>Rhabditina</taxon>
        <taxon>Rhabditomorpha</taxon>
        <taxon>Rhabditoidea</taxon>
        <taxon>Rhabditidae</taxon>
        <taxon>Peloderinae</taxon>
        <taxon>Caenorhabditis</taxon>
    </lineage>
</organism>
<protein>
    <recommendedName>
        <fullName evidence="10">Resistance to inhibitors of cholinesterase protein 3 N-terminal domain-containing protein</fullName>
    </recommendedName>
</protein>
<evidence type="ECO:0000256" key="6">
    <source>
        <dbReference type="ARBA" id="ARBA00023136"/>
    </source>
</evidence>
<feature type="coiled-coil region" evidence="7">
    <location>
        <begin position="175"/>
        <end position="266"/>
    </location>
</feature>
<reference evidence="11 12" key="1">
    <citation type="submission" date="2020-04" db="EMBL/GenBank/DDBJ databases">
        <authorList>
            <person name="Laetsch R D."/>
            <person name="Stevens L."/>
            <person name="Kumar S."/>
            <person name="Blaxter L. M."/>
        </authorList>
    </citation>
    <scope>NUCLEOTIDE SEQUENCE [LARGE SCALE GENOMIC DNA]</scope>
</reference>
<dbReference type="PANTHER" id="PTHR21723">
    <property type="entry name" value="RESISTANCE TO INHIBITORS OF CHOLINESTERASE PROTEIN 3 RIC3"/>
    <property type="match status" value="1"/>
</dbReference>
<evidence type="ECO:0000259" key="10">
    <source>
        <dbReference type="Pfam" id="PF15361"/>
    </source>
</evidence>
<keyword evidence="3 9" id="KW-0812">Transmembrane</keyword>
<evidence type="ECO:0000256" key="2">
    <source>
        <dbReference type="ARBA" id="ARBA00008538"/>
    </source>
</evidence>
<dbReference type="Pfam" id="PF15361">
    <property type="entry name" value="RIC3"/>
    <property type="match status" value="1"/>
</dbReference>
<comment type="similarity">
    <text evidence="2">Belongs to the ric-3 family.</text>
</comment>
<feature type="domain" description="Resistance to inhibitors of cholinesterase protein 3 N-terminal" evidence="10">
    <location>
        <begin position="42"/>
        <end position="201"/>
    </location>
</feature>
<dbReference type="OrthoDB" id="10070774at2759"/>
<dbReference type="GO" id="GO:0043025">
    <property type="term" value="C:neuronal cell body"/>
    <property type="evidence" value="ECO:0007669"/>
    <property type="project" value="TreeGrafter"/>
</dbReference>
<proteinExistence type="inferred from homology"/>
<evidence type="ECO:0000256" key="7">
    <source>
        <dbReference type="SAM" id="Coils"/>
    </source>
</evidence>
<evidence type="ECO:0000256" key="4">
    <source>
        <dbReference type="ARBA" id="ARBA00022824"/>
    </source>
</evidence>
<dbReference type="EMBL" id="CADEPM010000005">
    <property type="protein sequence ID" value="CAB3406855.1"/>
    <property type="molecule type" value="Genomic_DNA"/>
</dbReference>
<evidence type="ECO:0000256" key="8">
    <source>
        <dbReference type="SAM" id="MobiDB-lite"/>
    </source>
</evidence>
<evidence type="ECO:0000256" key="1">
    <source>
        <dbReference type="ARBA" id="ARBA00004586"/>
    </source>
</evidence>
<comment type="subcellular location">
    <subcellularLocation>
        <location evidence="1">Endoplasmic reticulum membrane</location>
    </subcellularLocation>
</comment>
<name>A0A8S1EYY7_9PELO</name>
<dbReference type="Proteomes" id="UP000494206">
    <property type="component" value="Unassembled WGS sequence"/>
</dbReference>
<evidence type="ECO:0000313" key="12">
    <source>
        <dbReference type="Proteomes" id="UP000494206"/>
    </source>
</evidence>
<feature type="transmembrane region" description="Helical" evidence="9">
    <location>
        <begin position="121"/>
        <end position="142"/>
    </location>
</feature>
<dbReference type="GO" id="GO:0007271">
    <property type="term" value="P:synaptic transmission, cholinergic"/>
    <property type="evidence" value="ECO:0007669"/>
    <property type="project" value="TreeGrafter"/>
</dbReference>
<sequence length="355" mass="40473">MRAAERSHREKKKRRHRVSFDDDYDDEGGISGWKLGMVMGVIVVCFAMLYPTLFHPMLMGFLGRGQQPKPSINQQRPPIHPAMGGGPGPRHPGAHPSRPDMHPAMKMAQAQAESHSSGKGMFTFLLPLYTVGVVIFLLYTLFKSKNKKKRRRRHDGAYYDSEDDEDSEVDTRYGERFSKKKLRGLQERLRQTEEAMAKILEQLETVQNGGDGVDLEQLEQLDENATDAQKADAGLNERNEQYINDLEVALKEFQALSKEYDNAKIKKARGESELDDSEVDSDEEEVSDESEVEEPVPAKAGKKKERKNTTDEEDEKEQEELHKRDSPISEEGFDVDTALLNDSQPTRRRRKPKKI</sequence>
<feature type="region of interest" description="Disordered" evidence="8">
    <location>
        <begin position="266"/>
        <end position="355"/>
    </location>
</feature>
<dbReference type="InterPro" id="IPR032763">
    <property type="entry name" value="RIC3_N"/>
</dbReference>
<keyword evidence="12" id="KW-1185">Reference proteome</keyword>
<dbReference type="GO" id="GO:0045202">
    <property type="term" value="C:synapse"/>
    <property type="evidence" value="ECO:0007669"/>
    <property type="project" value="GOC"/>
</dbReference>
<feature type="transmembrane region" description="Helical" evidence="9">
    <location>
        <begin position="35"/>
        <end position="54"/>
    </location>
</feature>
<evidence type="ECO:0000256" key="3">
    <source>
        <dbReference type="ARBA" id="ARBA00022692"/>
    </source>
</evidence>
<dbReference type="GO" id="GO:0005789">
    <property type="term" value="C:endoplasmic reticulum membrane"/>
    <property type="evidence" value="ECO:0007669"/>
    <property type="project" value="UniProtKB-SubCell"/>
</dbReference>
<feature type="compositionally biased region" description="Acidic residues" evidence="8">
    <location>
        <begin position="273"/>
        <end position="294"/>
    </location>
</feature>
<dbReference type="AlphaFoldDB" id="A0A8S1EYY7"/>
<dbReference type="InterPro" id="IPR026160">
    <property type="entry name" value="Ric3"/>
</dbReference>
<keyword evidence="6 9" id="KW-0472">Membrane</keyword>
<keyword evidence="7" id="KW-0175">Coiled coil</keyword>
<dbReference type="GO" id="GO:0043005">
    <property type="term" value="C:neuron projection"/>
    <property type="evidence" value="ECO:0007669"/>
    <property type="project" value="TreeGrafter"/>
</dbReference>
<evidence type="ECO:0000256" key="9">
    <source>
        <dbReference type="SAM" id="Phobius"/>
    </source>
</evidence>
<dbReference type="GO" id="GO:0034394">
    <property type="term" value="P:protein localization to cell surface"/>
    <property type="evidence" value="ECO:0007669"/>
    <property type="project" value="TreeGrafter"/>
</dbReference>
<feature type="compositionally biased region" description="Basic residues" evidence="8">
    <location>
        <begin position="346"/>
        <end position="355"/>
    </location>
</feature>
<comment type="caution">
    <text evidence="11">The sequence shown here is derived from an EMBL/GenBank/DDBJ whole genome shotgun (WGS) entry which is preliminary data.</text>
</comment>
<dbReference type="PANTHER" id="PTHR21723:SF3">
    <property type="entry name" value="PROTEIN RIC-3"/>
    <property type="match status" value="1"/>
</dbReference>
<keyword evidence="5 9" id="KW-1133">Transmembrane helix</keyword>
<evidence type="ECO:0000256" key="5">
    <source>
        <dbReference type="ARBA" id="ARBA00022989"/>
    </source>
</evidence>
<feature type="region of interest" description="Disordered" evidence="8">
    <location>
        <begin position="66"/>
        <end position="102"/>
    </location>
</feature>
<keyword evidence="4" id="KW-0256">Endoplasmic reticulum</keyword>